<dbReference type="PROSITE" id="PS51257">
    <property type="entry name" value="PROKAR_LIPOPROTEIN"/>
    <property type="match status" value="1"/>
</dbReference>
<dbReference type="EMBL" id="JACYFS010000003">
    <property type="protein sequence ID" value="MBD8083144.1"/>
    <property type="molecule type" value="Genomic_DNA"/>
</dbReference>
<dbReference type="Proteomes" id="UP000637299">
    <property type="component" value="Unassembled WGS sequence"/>
</dbReference>
<keyword evidence="2" id="KW-1185">Reference proteome</keyword>
<reference evidence="1 2" key="1">
    <citation type="submission" date="2020-09" db="EMBL/GenBank/DDBJ databases">
        <title>Genome seq and assembly of Chryseobacterium sp.</title>
        <authorList>
            <person name="Chhetri G."/>
        </authorList>
    </citation>
    <scope>NUCLEOTIDE SEQUENCE [LARGE SCALE GENOMIC DNA]</scope>
    <source>
        <strain evidence="1 2">GCR10</strain>
    </source>
</reference>
<proteinExistence type="predicted"/>
<evidence type="ECO:0008006" key="3">
    <source>
        <dbReference type="Google" id="ProtNLM"/>
    </source>
</evidence>
<evidence type="ECO:0000313" key="2">
    <source>
        <dbReference type="Proteomes" id="UP000637299"/>
    </source>
</evidence>
<evidence type="ECO:0000313" key="1">
    <source>
        <dbReference type="EMBL" id="MBD8083144.1"/>
    </source>
</evidence>
<accession>A0ABR8ZDJ0</accession>
<dbReference type="RefSeq" id="WP_191737078.1">
    <property type="nucleotide sequence ID" value="NZ_JACYFS010000003.1"/>
</dbReference>
<sequence>MRLLSLIFLSFILMGCRGKKEKVISHYEKVVVDEDLVHNDTIRLLSKFPELRLFRKEKMESKTRTAYILQNSGLLNFTASFDNYKCSAEKNGDTINISLNNYDGYISNGIMIKVFDGTFRVHDYDPKTLKDEVKFIGAVPRYEILHLNKSEFQKNDSIFGYVNYSCVVKGGVSKSMRGCFKTKIQ</sequence>
<protein>
    <recommendedName>
        <fullName evidence="3">Lipoprotein</fullName>
    </recommendedName>
</protein>
<comment type="caution">
    <text evidence="1">The sequence shown here is derived from an EMBL/GenBank/DDBJ whole genome shotgun (WGS) entry which is preliminary data.</text>
</comment>
<name>A0ABR8ZDJ0_9FLAO</name>
<organism evidence="1 2">
    <name type="scientific">Chryseobacterium caseinilyticum</name>
    <dbReference type="NCBI Taxonomy" id="2771428"/>
    <lineage>
        <taxon>Bacteria</taxon>
        <taxon>Pseudomonadati</taxon>
        <taxon>Bacteroidota</taxon>
        <taxon>Flavobacteriia</taxon>
        <taxon>Flavobacteriales</taxon>
        <taxon>Weeksellaceae</taxon>
        <taxon>Chryseobacterium group</taxon>
        <taxon>Chryseobacterium</taxon>
    </lineage>
</organism>
<gene>
    <name evidence="1" type="ORF">IC610_12035</name>
</gene>